<keyword evidence="2" id="KW-1185">Reference proteome</keyword>
<proteinExistence type="predicted"/>
<gene>
    <name evidence="1" type="ORF">M9Y10_041568</name>
</gene>
<evidence type="ECO:0000313" key="2">
    <source>
        <dbReference type="Proteomes" id="UP001470230"/>
    </source>
</evidence>
<dbReference type="Proteomes" id="UP001470230">
    <property type="component" value="Unassembled WGS sequence"/>
</dbReference>
<accession>A0ABR2K5F8</accession>
<dbReference type="EMBL" id="JAPFFF010000007">
    <property type="protein sequence ID" value="KAK8886108.1"/>
    <property type="molecule type" value="Genomic_DNA"/>
</dbReference>
<sequence length="454" mass="53346">MIVKKTKQDREKKIKNTLLNSYSDYSDSYSYEESTTCEQFNSYFAQLQSSENWLNSKIISKIYKYAKKEEILISREQFELLFNIAISIRNFKQAKEIIEIIDYYSSLKTKNWFKSVMPSNFIEQISIFLPHNTIFNIYRNCLLDDPANTLLKLNQLNITEIILKNLKKYESLRLYAELLNNDSMNPFLEQFLPQVVSETIQNYNKKRYIEFLKGLKKILNNKNPSKFMAYVQLTIQDQNFFSIFLHKHYRHYDRIKILKFINSLCAPDKTVALLFAKSQIWSFVNDSFNVNNSLSVKEKKKMQLNNEFFNFIYNIGETINGKIFLFQNNVHMILFDMIRSNQFHVVNESIKVICQIGLLDNIDVAIQLVQNGLIDILTETITTLDISGQRSAIDCISKIEELGETNNNDNLVNAIYDNSDLMDAIEVLNESDDQLIYDMSKAFLLRYAQWIQDN</sequence>
<evidence type="ECO:0000313" key="1">
    <source>
        <dbReference type="EMBL" id="KAK8886108.1"/>
    </source>
</evidence>
<organism evidence="1 2">
    <name type="scientific">Tritrichomonas musculus</name>
    <dbReference type="NCBI Taxonomy" id="1915356"/>
    <lineage>
        <taxon>Eukaryota</taxon>
        <taxon>Metamonada</taxon>
        <taxon>Parabasalia</taxon>
        <taxon>Tritrichomonadida</taxon>
        <taxon>Tritrichomonadidae</taxon>
        <taxon>Tritrichomonas</taxon>
    </lineage>
</organism>
<dbReference type="SUPFAM" id="SSF48371">
    <property type="entry name" value="ARM repeat"/>
    <property type="match status" value="1"/>
</dbReference>
<comment type="caution">
    <text evidence="1">The sequence shown here is derived from an EMBL/GenBank/DDBJ whole genome shotgun (WGS) entry which is preliminary data.</text>
</comment>
<protein>
    <submittedName>
        <fullName evidence="1">Uncharacterized protein</fullName>
    </submittedName>
</protein>
<reference evidence="1 2" key="1">
    <citation type="submission" date="2024-04" db="EMBL/GenBank/DDBJ databases">
        <title>Tritrichomonas musculus Genome.</title>
        <authorList>
            <person name="Alves-Ferreira E."/>
            <person name="Grigg M."/>
            <person name="Lorenzi H."/>
            <person name="Galac M."/>
        </authorList>
    </citation>
    <scope>NUCLEOTIDE SEQUENCE [LARGE SCALE GENOMIC DNA]</scope>
    <source>
        <strain evidence="1 2">EAF2021</strain>
    </source>
</reference>
<dbReference type="Gene3D" id="1.25.10.10">
    <property type="entry name" value="Leucine-rich Repeat Variant"/>
    <property type="match status" value="1"/>
</dbReference>
<dbReference type="InterPro" id="IPR016024">
    <property type="entry name" value="ARM-type_fold"/>
</dbReference>
<dbReference type="InterPro" id="IPR011989">
    <property type="entry name" value="ARM-like"/>
</dbReference>
<name>A0ABR2K5F8_9EUKA</name>